<sequence>MANDYDSQLIESVVVRRNRLTSALLYGENPNQRRWMDSLRLFLFSIALAALIAAICVGYSFVSNLLAEQRQKQQERSASAWVQLHADPKHGDLPLKNLRPGA</sequence>
<evidence type="ECO:0000313" key="3">
    <source>
        <dbReference type="Proteomes" id="UP000181917"/>
    </source>
</evidence>
<keyword evidence="1" id="KW-0472">Membrane</keyword>
<keyword evidence="3" id="KW-1185">Reference proteome</keyword>
<dbReference type="RefSeq" id="WP_074701192.1">
    <property type="nucleotide sequence ID" value="NZ_CP018863.1"/>
</dbReference>
<evidence type="ECO:0000256" key="1">
    <source>
        <dbReference type="SAM" id="Phobius"/>
    </source>
</evidence>
<dbReference type="AlphaFoldDB" id="A0A1H1ESM4"/>
<reference evidence="2 3" key="1">
    <citation type="submission" date="2016-10" db="EMBL/GenBank/DDBJ databases">
        <authorList>
            <person name="de Groot N.N."/>
        </authorList>
    </citation>
    <scope>NUCLEOTIDE SEQUENCE [LARGE SCALE GENOMIC DNA]</scope>
    <source>
        <strain evidence="2 3">DSM 20117</strain>
    </source>
</reference>
<keyword evidence="1" id="KW-0812">Transmembrane</keyword>
<dbReference type="EMBL" id="FNKH01000002">
    <property type="protein sequence ID" value="SDQ91753.1"/>
    <property type="molecule type" value="Genomic_DNA"/>
</dbReference>
<protein>
    <submittedName>
        <fullName evidence="2">Uncharacterized protein</fullName>
    </submittedName>
</protein>
<organism evidence="2 3">
    <name type="scientific">Crystallibacter crystallopoietes</name>
    <dbReference type="NCBI Taxonomy" id="37928"/>
    <lineage>
        <taxon>Bacteria</taxon>
        <taxon>Bacillati</taxon>
        <taxon>Actinomycetota</taxon>
        <taxon>Actinomycetes</taxon>
        <taxon>Micrococcales</taxon>
        <taxon>Micrococcaceae</taxon>
        <taxon>Crystallibacter</taxon>
    </lineage>
</organism>
<accession>A0A1H1ESM4</accession>
<name>A0A1H1ESM4_9MICC</name>
<gene>
    <name evidence="2" type="ORF">SAMN04489742_3073</name>
</gene>
<dbReference type="Proteomes" id="UP000181917">
    <property type="component" value="Unassembled WGS sequence"/>
</dbReference>
<feature type="transmembrane region" description="Helical" evidence="1">
    <location>
        <begin position="41"/>
        <end position="67"/>
    </location>
</feature>
<keyword evidence="1" id="KW-1133">Transmembrane helix</keyword>
<dbReference type="STRING" id="37928.SAMN04489742_3073"/>
<proteinExistence type="predicted"/>
<evidence type="ECO:0000313" key="2">
    <source>
        <dbReference type="EMBL" id="SDQ91753.1"/>
    </source>
</evidence>
<dbReference type="KEGG" id="acry:AC20117_02105"/>